<sequence length="102" mass="11768">MVKKPFDRRWDALWEVLTMRMRGLRRLHVKLQGDFQYHGGGGGGSPDGHSVWEEQIFEPMRRMQSLHSFEVEANWMPMPSSIAGGHFRFNLVSGTGVVSHWD</sequence>
<name>A0ABR4FV13_9EURO</name>
<gene>
    <name evidence="1" type="ORF">BJX66DRAFT_311607</name>
</gene>
<evidence type="ECO:0000313" key="2">
    <source>
        <dbReference type="Proteomes" id="UP001610563"/>
    </source>
</evidence>
<keyword evidence="2" id="KW-1185">Reference proteome</keyword>
<comment type="caution">
    <text evidence="1">The sequence shown here is derived from an EMBL/GenBank/DDBJ whole genome shotgun (WGS) entry which is preliminary data.</text>
</comment>
<reference evidence="1 2" key="1">
    <citation type="submission" date="2024-07" db="EMBL/GenBank/DDBJ databases">
        <title>Section-level genome sequencing and comparative genomics of Aspergillus sections Usti and Cavernicolus.</title>
        <authorList>
            <consortium name="Lawrence Berkeley National Laboratory"/>
            <person name="Nybo J.L."/>
            <person name="Vesth T.C."/>
            <person name="Theobald S."/>
            <person name="Frisvad J.C."/>
            <person name="Larsen T.O."/>
            <person name="Kjaerboelling I."/>
            <person name="Rothschild-Mancinelli K."/>
            <person name="Lyhne E.K."/>
            <person name="Kogle M.E."/>
            <person name="Barry K."/>
            <person name="Clum A."/>
            <person name="Na H."/>
            <person name="Ledsgaard L."/>
            <person name="Lin J."/>
            <person name="Lipzen A."/>
            <person name="Kuo A."/>
            <person name="Riley R."/>
            <person name="Mondo S."/>
            <person name="Labutti K."/>
            <person name="Haridas S."/>
            <person name="Pangalinan J."/>
            <person name="Salamov A.A."/>
            <person name="Simmons B.A."/>
            <person name="Magnuson J.K."/>
            <person name="Chen J."/>
            <person name="Drula E."/>
            <person name="Henrissat B."/>
            <person name="Wiebenga A."/>
            <person name="Lubbers R.J."/>
            <person name="Gomes A.C."/>
            <person name="Makela M.R."/>
            <person name="Stajich J."/>
            <person name="Grigoriev I.V."/>
            <person name="Mortensen U.H."/>
            <person name="De Vries R.P."/>
            <person name="Baker S.E."/>
            <person name="Andersen M.R."/>
        </authorList>
    </citation>
    <scope>NUCLEOTIDE SEQUENCE [LARGE SCALE GENOMIC DNA]</scope>
    <source>
        <strain evidence="1 2">CBS 209.92</strain>
    </source>
</reference>
<dbReference type="Proteomes" id="UP001610563">
    <property type="component" value="Unassembled WGS sequence"/>
</dbReference>
<feature type="non-terminal residue" evidence="1">
    <location>
        <position position="102"/>
    </location>
</feature>
<proteinExistence type="predicted"/>
<organism evidence="1 2">
    <name type="scientific">Aspergillus keveii</name>
    <dbReference type="NCBI Taxonomy" id="714993"/>
    <lineage>
        <taxon>Eukaryota</taxon>
        <taxon>Fungi</taxon>
        <taxon>Dikarya</taxon>
        <taxon>Ascomycota</taxon>
        <taxon>Pezizomycotina</taxon>
        <taxon>Eurotiomycetes</taxon>
        <taxon>Eurotiomycetidae</taxon>
        <taxon>Eurotiales</taxon>
        <taxon>Aspergillaceae</taxon>
        <taxon>Aspergillus</taxon>
        <taxon>Aspergillus subgen. Nidulantes</taxon>
    </lineage>
</organism>
<accession>A0ABR4FV13</accession>
<evidence type="ECO:0000313" key="1">
    <source>
        <dbReference type="EMBL" id="KAL2787116.1"/>
    </source>
</evidence>
<protein>
    <submittedName>
        <fullName evidence="1">Uncharacterized protein</fullName>
    </submittedName>
</protein>
<dbReference type="EMBL" id="JBFTWV010000103">
    <property type="protein sequence ID" value="KAL2787116.1"/>
    <property type="molecule type" value="Genomic_DNA"/>
</dbReference>